<dbReference type="GO" id="GO:0016020">
    <property type="term" value="C:membrane"/>
    <property type="evidence" value="ECO:0007669"/>
    <property type="project" value="UniProtKB-SubCell"/>
</dbReference>
<keyword evidence="6" id="KW-0479">Metal-binding</keyword>
<dbReference type="GO" id="GO:0046872">
    <property type="term" value="F:metal ion binding"/>
    <property type="evidence" value="ECO:0007669"/>
    <property type="project" value="UniProtKB-KW"/>
</dbReference>
<feature type="non-terminal residue" evidence="13">
    <location>
        <position position="1"/>
    </location>
</feature>
<dbReference type="Proteomes" id="UP000728032">
    <property type="component" value="Unassembled WGS sequence"/>
</dbReference>
<dbReference type="SMART" id="SM00665">
    <property type="entry name" value="B561"/>
    <property type="match status" value="1"/>
</dbReference>
<evidence type="ECO:0000256" key="1">
    <source>
        <dbReference type="ARBA" id="ARBA00001970"/>
    </source>
</evidence>
<keyword evidence="7" id="KW-0249">Electron transport</keyword>
<dbReference type="EMBL" id="CAJPVJ010005382">
    <property type="protein sequence ID" value="CAG2169486.1"/>
    <property type="molecule type" value="Genomic_DNA"/>
</dbReference>
<comment type="subcellular location">
    <subcellularLocation>
        <location evidence="2">Membrane</location>
        <topology evidence="2">Multi-pass membrane protein</topology>
    </subcellularLocation>
</comment>
<feature type="transmembrane region" description="Helical" evidence="11">
    <location>
        <begin position="27"/>
        <end position="48"/>
    </location>
</feature>
<accession>A0A7R9M2M1</accession>
<dbReference type="Pfam" id="PF03188">
    <property type="entry name" value="Cytochrom_B561"/>
    <property type="match status" value="1"/>
</dbReference>
<evidence type="ECO:0000256" key="2">
    <source>
        <dbReference type="ARBA" id="ARBA00004141"/>
    </source>
</evidence>
<keyword evidence="9" id="KW-0408">Iron</keyword>
<keyword evidence="4" id="KW-0349">Heme</keyword>
<dbReference type="InterPro" id="IPR043205">
    <property type="entry name" value="CYB561/CYBRD1-like"/>
</dbReference>
<proteinExistence type="predicted"/>
<evidence type="ECO:0000256" key="6">
    <source>
        <dbReference type="ARBA" id="ARBA00022723"/>
    </source>
</evidence>
<evidence type="ECO:0000256" key="9">
    <source>
        <dbReference type="ARBA" id="ARBA00023004"/>
    </source>
</evidence>
<evidence type="ECO:0000256" key="4">
    <source>
        <dbReference type="ARBA" id="ARBA00022617"/>
    </source>
</evidence>
<dbReference type="OrthoDB" id="907479at2759"/>
<evidence type="ECO:0000313" key="14">
    <source>
        <dbReference type="Proteomes" id="UP000728032"/>
    </source>
</evidence>
<dbReference type="AlphaFoldDB" id="A0A7R9M2M1"/>
<keyword evidence="8 11" id="KW-1133">Transmembrane helix</keyword>
<feature type="domain" description="Cytochrome b561" evidence="12">
    <location>
        <begin position="1"/>
        <end position="110"/>
    </location>
</feature>
<dbReference type="Gene3D" id="1.20.120.1770">
    <property type="match status" value="1"/>
</dbReference>
<evidence type="ECO:0000256" key="3">
    <source>
        <dbReference type="ARBA" id="ARBA00022448"/>
    </source>
</evidence>
<feature type="transmembrane region" description="Helical" evidence="11">
    <location>
        <begin position="60"/>
        <end position="81"/>
    </location>
</feature>
<dbReference type="EMBL" id="OC920207">
    <property type="protein sequence ID" value="CAD7652299.1"/>
    <property type="molecule type" value="Genomic_DNA"/>
</dbReference>
<keyword evidence="14" id="KW-1185">Reference proteome</keyword>
<evidence type="ECO:0000313" key="13">
    <source>
        <dbReference type="EMBL" id="CAD7652299.1"/>
    </source>
</evidence>
<dbReference type="PANTHER" id="PTHR10106">
    <property type="entry name" value="CYTOCHROME B561-RELATED"/>
    <property type="match status" value="1"/>
</dbReference>
<protein>
    <recommendedName>
        <fullName evidence="12">Cytochrome b561 domain-containing protein</fullName>
    </recommendedName>
</protein>
<keyword evidence="3" id="KW-0813">Transport</keyword>
<gene>
    <name evidence="13" type="ORF">ONB1V03_LOCUS8963</name>
</gene>
<evidence type="ECO:0000256" key="8">
    <source>
        <dbReference type="ARBA" id="ARBA00022989"/>
    </source>
</evidence>
<dbReference type="PROSITE" id="PS50939">
    <property type="entry name" value="CYTOCHROME_B561"/>
    <property type="match status" value="1"/>
</dbReference>
<dbReference type="GO" id="GO:0016491">
    <property type="term" value="F:oxidoreductase activity"/>
    <property type="evidence" value="ECO:0007669"/>
    <property type="project" value="InterPro"/>
</dbReference>
<sequence length="110" mass="12360">MIGICCLWTNKYLGGFSLSTPEQSFNYHPLLMVTGMVFLNANGNLFFRTSSGLKYKTQKFLHYILQGLTLGISLAGVYAAYSYHTVKNIPHYYSLHSWLGGGLMAMYAMN</sequence>
<keyword evidence="5 11" id="KW-0812">Transmembrane</keyword>
<evidence type="ECO:0000256" key="7">
    <source>
        <dbReference type="ARBA" id="ARBA00022982"/>
    </source>
</evidence>
<keyword evidence="10 11" id="KW-0472">Membrane</keyword>
<comment type="cofactor">
    <cofactor evidence="1">
        <name>heme b</name>
        <dbReference type="ChEBI" id="CHEBI:60344"/>
    </cofactor>
</comment>
<reference evidence="13" key="1">
    <citation type="submission" date="2020-11" db="EMBL/GenBank/DDBJ databases">
        <authorList>
            <person name="Tran Van P."/>
        </authorList>
    </citation>
    <scope>NUCLEOTIDE SEQUENCE</scope>
</reference>
<evidence type="ECO:0000256" key="11">
    <source>
        <dbReference type="SAM" id="Phobius"/>
    </source>
</evidence>
<dbReference type="InterPro" id="IPR006593">
    <property type="entry name" value="Cyt_b561/ferric_Rdtase_TM"/>
</dbReference>
<name>A0A7R9M2M1_9ACAR</name>
<evidence type="ECO:0000259" key="12">
    <source>
        <dbReference type="PROSITE" id="PS50939"/>
    </source>
</evidence>
<organism evidence="13">
    <name type="scientific">Oppiella nova</name>
    <dbReference type="NCBI Taxonomy" id="334625"/>
    <lineage>
        <taxon>Eukaryota</taxon>
        <taxon>Metazoa</taxon>
        <taxon>Ecdysozoa</taxon>
        <taxon>Arthropoda</taxon>
        <taxon>Chelicerata</taxon>
        <taxon>Arachnida</taxon>
        <taxon>Acari</taxon>
        <taxon>Acariformes</taxon>
        <taxon>Sarcoptiformes</taxon>
        <taxon>Oribatida</taxon>
        <taxon>Brachypylina</taxon>
        <taxon>Oppioidea</taxon>
        <taxon>Oppiidae</taxon>
        <taxon>Oppiella</taxon>
    </lineage>
</organism>
<evidence type="ECO:0000256" key="5">
    <source>
        <dbReference type="ARBA" id="ARBA00022692"/>
    </source>
</evidence>
<evidence type="ECO:0000256" key="10">
    <source>
        <dbReference type="ARBA" id="ARBA00023136"/>
    </source>
</evidence>
<dbReference type="PANTHER" id="PTHR10106:SF0">
    <property type="entry name" value="LD36721P"/>
    <property type="match status" value="1"/>
</dbReference>